<reference evidence="13 14" key="1">
    <citation type="journal article" date="2013" name="Int. J. Syst. Evol. Microbiol.">
        <title>Celerinatantimonas yamalensis sp. nov., a cold-adapted diazotrophic bacterium from a cold permafrost brine.</title>
        <authorList>
            <person name="Shcherbakova V."/>
            <person name="Chuvilskaya N."/>
            <person name="Rivkina E."/>
            <person name="Demidov N."/>
            <person name="Uchaeva V."/>
            <person name="Suetin S."/>
            <person name="Suzina N."/>
            <person name="Gilichinsky D."/>
        </authorList>
    </citation>
    <scope>NUCLEOTIDE SEQUENCE [LARGE SCALE GENOMIC DNA]</scope>
    <source>
        <strain evidence="13 14">C7</strain>
    </source>
</reference>
<keyword evidence="14" id="KW-1185">Reference proteome</keyword>
<comment type="pathway">
    <text evidence="10">Cell wall biogenesis; peptidoglycan biosynthesis.</text>
</comment>
<dbReference type="CDD" id="cd03785">
    <property type="entry name" value="GT28_MurG"/>
    <property type="match status" value="1"/>
</dbReference>
<evidence type="ECO:0000256" key="3">
    <source>
        <dbReference type="ARBA" id="ARBA00022676"/>
    </source>
</evidence>
<keyword evidence="6 10" id="KW-0573">Peptidoglycan synthesis</keyword>
<comment type="subcellular location">
    <subcellularLocation>
        <location evidence="10">Cell membrane</location>
        <topology evidence="10">Peripheral membrane protein</topology>
        <orientation evidence="10">Cytoplasmic side</orientation>
    </subcellularLocation>
</comment>
<evidence type="ECO:0000256" key="5">
    <source>
        <dbReference type="ARBA" id="ARBA00022960"/>
    </source>
</evidence>
<keyword evidence="1 10" id="KW-1003">Cell membrane</keyword>
<feature type="binding site" evidence="10">
    <location>
        <begin position="261"/>
        <end position="266"/>
    </location>
    <ligand>
        <name>UDP-N-acetyl-alpha-D-glucosamine</name>
        <dbReference type="ChEBI" id="CHEBI:57705"/>
    </ligand>
</feature>
<dbReference type="PANTHER" id="PTHR21015:SF22">
    <property type="entry name" value="GLYCOSYLTRANSFERASE"/>
    <property type="match status" value="1"/>
</dbReference>
<evidence type="ECO:0000313" key="14">
    <source>
        <dbReference type="Proteomes" id="UP001629953"/>
    </source>
</evidence>
<keyword evidence="8 10" id="KW-0131">Cell cycle</keyword>
<dbReference type="Pfam" id="PF04101">
    <property type="entry name" value="Glyco_tran_28_C"/>
    <property type="match status" value="1"/>
</dbReference>
<evidence type="ECO:0000259" key="11">
    <source>
        <dbReference type="Pfam" id="PF03033"/>
    </source>
</evidence>
<evidence type="ECO:0000256" key="1">
    <source>
        <dbReference type="ARBA" id="ARBA00022475"/>
    </source>
</evidence>
<dbReference type="Gene3D" id="3.40.50.2000">
    <property type="entry name" value="Glycogen Phosphorylase B"/>
    <property type="match status" value="2"/>
</dbReference>
<dbReference type="InterPro" id="IPR006009">
    <property type="entry name" value="GlcNAc_MurG"/>
</dbReference>
<dbReference type="PANTHER" id="PTHR21015">
    <property type="entry name" value="UDP-N-ACETYLGLUCOSAMINE--N-ACETYLMURAMYL-(PENTAPEPTIDE) PYROPHOSPHORYL-UNDECAPRENOL N-ACETYLGLUCOSAMINE TRANSFERASE 1"/>
    <property type="match status" value="1"/>
</dbReference>
<feature type="domain" description="Glycosyl transferase family 28 C-terminal" evidence="12">
    <location>
        <begin position="182"/>
        <end position="344"/>
    </location>
</feature>
<dbReference type="InterPro" id="IPR007235">
    <property type="entry name" value="Glyco_trans_28_C"/>
</dbReference>
<dbReference type="RefSeq" id="WP_408623001.1">
    <property type="nucleotide sequence ID" value="NZ_JBEQCT010000002.1"/>
</dbReference>
<evidence type="ECO:0000256" key="6">
    <source>
        <dbReference type="ARBA" id="ARBA00022984"/>
    </source>
</evidence>
<comment type="similarity">
    <text evidence="10">Belongs to the glycosyltransferase 28 family. MurG subfamily.</text>
</comment>
<evidence type="ECO:0000259" key="12">
    <source>
        <dbReference type="Pfam" id="PF04101"/>
    </source>
</evidence>
<organism evidence="13 14">
    <name type="scientific">Celerinatantimonas yamalensis</name>
    <dbReference type="NCBI Taxonomy" id="559956"/>
    <lineage>
        <taxon>Bacteria</taxon>
        <taxon>Pseudomonadati</taxon>
        <taxon>Pseudomonadota</taxon>
        <taxon>Gammaproteobacteria</taxon>
        <taxon>Celerinatantimonadaceae</taxon>
        <taxon>Celerinatantimonas</taxon>
    </lineage>
</organism>
<feature type="binding site" evidence="10">
    <location>
        <begin position="15"/>
        <end position="17"/>
    </location>
    <ligand>
        <name>UDP-N-acetyl-alpha-D-glucosamine</name>
        <dbReference type="ChEBI" id="CHEBI:57705"/>
    </ligand>
</feature>
<evidence type="ECO:0000256" key="8">
    <source>
        <dbReference type="ARBA" id="ARBA00023306"/>
    </source>
</evidence>
<dbReference type="HAMAP" id="MF_00033">
    <property type="entry name" value="MurG"/>
    <property type="match status" value="1"/>
</dbReference>
<feature type="binding site" evidence="10">
    <location>
        <position position="188"/>
    </location>
    <ligand>
        <name>UDP-N-acetyl-alpha-D-glucosamine</name>
        <dbReference type="ChEBI" id="CHEBI:57705"/>
    </ligand>
</feature>
<evidence type="ECO:0000256" key="2">
    <source>
        <dbReference type="ARBA" id="ARBA00022618"/>
    </source>
</evidence>
<feature type="binding site" evidence="10">
    <location>
        <position position="287"/>
    </location>
    <ligand>
        <name>UDP-N-acetyl-alpha-D-glucosamine</name>
        <dbReference type="ChEBI" id="CHEBI:57705"/>
    </ligand>
</feature>
<feature type="binding site" evidence="10">
    <location>
        <position position="242"/>
    </location>
    <ligand>
        <name>UDP-N-acetyl-alpha-D-glucosamine</name>
        <dbReference type="ChEBI" id="CHEBI:57705"/>
    </ligand>
</feature>
<keyword evidence="7 10" id="KW-0472">Membrane</keyword>
<evidence type="ECO:0000256" key="9">
    <source>
        <dbReference type="ARBA" id="ARBA00023316"/>
    </source>
</evidence>
<comment type="caution">
    <text evidence="13">The sequence shown here is derived from an EMBL/GenBank/DDBJ whole genome shotgun (WGS) entry which is preliminary data.</text>
</comment>
<feature type="domain" description="Glycosyltransferase family 28 N-terminal" evidence="11">
    <location>
        <begin position="9"/>
        <end position="142"/>
    </location>
</feature>
<protein>
    <recommendedName>
        <fullName evidence="10">UDP-N-acetylglucosamine--N-acetylmuramyl-(pentapeptide) pyrophosphoryl-undecaprenol N-acetylglucosamine transferase</fullName>
        <ecNumber evidence="10">2.4.1.227</ecNumber>
    </recommendedName>
    <alternativeName>
        <fullName evidence="10">Undecaprenyl-PP-MurNAc-pentapeptide-UDPGlcNAc GlcNAc transferase</fullName>
    </alternativeName>
</protein>
<gene>
    <name evidence="10 13" type="primary">murG</name>
    <name evidence="13" type="ORF">ABUE30_06990</name>
</gene>
<dbReference type="InterPro" id="IPR004276">
    <property type="entry name" value="GlycoTrans_28_N"/>
</dbReference>
<keyword evidence="3 10" id="KW-0328">Glycosyltransferase</keyword>
<sequence length="356" mass="38580">MSYQTPHLLVMAGGTGGHVFPGLAVAKVMQSRGWKVTWLGTATRMEADIVPRHGFDIEFLDIQGVRGNGWRRKLSAPWKIFCALLQARRLLKRLQPTVVLGMGGFASGPGGLAAKWSGIPLIIHEQNAVAGMTNRWLNRFASCSLSAFPETLPGAIQVGNPVRDEILQVGQSARIFTSRMNILVVGGSLGARVLNEQLPGAIQSCANLALQVRHQVGSGNAENTLQRYRALGVTNVHVEEFIDDMAQAYRWADLVICRAGALTVSEIAAAGLPAIFIPLPHAVDDHQTRNACYLADHQAAKILPQTTLDALHLSELLQELAIPSVREVMSRQALQLAVGDAAQQVADVCQQWIKNE</sequence>
<evidence type="ECO:0000256" key="10">
    <source>
        <dbReference type="HAMAP-Rule" id="MF_00033"/>
    </source>
</evidence>
<proteinExistence type="inferred from homology"/>
<dbReference type="GO" id="GO:0016757">
    <property type="term" value="F:glycosyltransferase activity"/>
    <property type="evidence" value="ECO:0007669"/>
    <property type="project" value="UniProtKB-KW"/>
</dbReference>
<evidence type="ECO:0000256" key="4">
    <source>
        <dbReference type="ARBA" id="ARBA00022679"/>
    </source>
</evidence>
<accession>A0ABW9G5F4</accession>
<name>A0ABW9G5F4_9GAMM</name>
<feature type="binding site" evidence="10">
    <location>
        <position position="163"/>
    </location>
    <ligand>
        <name>UDP-N-acetyl-alpha-D-glucosamine</name>
        <dbReference type="ChEBI" id="CHEBI:57705"/>
    </ligand>
</feature>
<feature type="binding site" evidence="10">
    <location>
        <position position="127"/>
    </location>
    <ligand>
        <name>UDP-N-acetyl-alpha-D-glucosamine</name>
        <dbReference type="ChEBI" id="CHEBI:57705"/>
    </ligand>
</feature>
<evidence type="ECO:0000313" key="13">
    <source>
        <dbReference type="EMBL" id="MFM2484813.1"/>
    </source>
</evidence>
<evidence type="ECO:0000256" key="7">
    <source>
        <dbReference type="ARBA" id="ARBA00023136"/>
    </source>
</evidence>
<dbReference type="SUPFAM" id="SSF53756">
    <property type="entry name" value="UDP-Glycosyltransferase/glycogen phosphorylase"/>
    <property type="match status" value="1"/>
</dbReference>
<dbReference type="EMBL" id="JBEQCT010000002">
    <property type="protein sequence ID" value="MFM2484813.1"/>
    <property type="molecule type" value="Genomic_DNA"/>
</dbReference>
<dbReference type="Pfam" id="PF03033">
    <property type="entry name" value="Glyco_transf_28"/>
    <property type="match status" value="1"/>
</dbReference>
<comment type="function">
    <text evidence="10">Cell wall formation. Catalyzes the transfer of a GlcNAc subunit on undecaprenyl-pyrophosphoryl-MurNAc-pentapeptide (lipid intermediate I) to form undecaprenyl-pyrophosphoryl-MurNAc-(pentapeptide)GlcNAc (lipid intermediate II).</text>
</comment>
<dbReference type="EC" id="2.4.1.227" evidence="10"/>
<keyword evidence="5 10" id="KW-0133">Cell shape</keyword>
<dbReference type="NCBIfam" id="TIGR01133">
    <property type="entry name" value="murG"/>
    <property type="match status" value="1"/>
</dbReference>
<keyword evidence="2 10" id="KW-0132">Cell division</keyword>
<comment type="catalytic activity">
    <reaction evidence="10">
        <text>di-trans,octa-cis-undecaprenyl diphospho-N-acetyl-alpha-D-muramoyl-L-alanyl-D-glutamyl-meso-2,6-diaminopimeloyl-D-alanyl-D-alanine + UDP-N-acetyl-alpha-D-glucosamine = di-trans,octa-cis-undecaprenyl diphospho-[N-acetyl-alpha-D-glucosaminyl-(1-&gt;4)]-N-acetyl-alpha-D-muramoyl-L-alanyl-D-glutamyl-meso-2,6-diaminopimeloyl-D-alanyl-D-alanine + UDP + H(+)</text>
        <dbReference type="Rhea" id="RHEA:31227"/>
        <dbReference type="ChEBI" id="CHEBI:15378"/>
        <dbReference type="ChEBI" id="CHEBI:57705"/>
        <dbReference type="ChEBI" id="CHEBI:58223"/>
        <dbReference type="ChEBI" id="CHEBI:61387"/>
        <dbReference type="ChEBI" id="CHEBI:61388"/>
        <dbReference type="EC" id="2.4.1.227"/>
    </reaction>
</comment>
<keyword evidence="4 10" id="KW-0808">Transferase</keyword>
<keyword evidence="9 10" id="KW-0961">Cell wall biogenesis/degradation</keyword>
<dbReference type="Proteomes" id="UP001629953">
    <property type="component" value="Unassembled WGS sequence"/>
</dbReference>